<evidence type="ECO:0000313" key="2">
    <source>
        <dbReference type="EMBL" id="GLI34139.1"/>
    </source>
</evidence>
<dbReference type="Proteomes" id="UP001144372">
    <property type="component" value="Unassembled WGS sequence"/>
</dbReference>
<sequence>MTDKKSHPPKVRVATKPPPCLVIYEAGGQARNGSSLHFNATGMLIICTEPAPLRTKLKLLLQFQGLRNPFELQGEVVWTNIHGSADSLTPRGMGVKFLNVERDMERVLSKLAERYETHGNMYECYYT</sequence>
<evidence type="ECO:0000259" key="1">
    <source>
        <dbReference type="Pfam" id="PF07238"/>
    </source>
</evidence>
<proteinExistence type="predicted"/>
<dbReference type="EMBL" id="BSDR01000001">
    <property type="protein sequence ID" value="GLI34139.1"/>
    <property type="molecule type" value="Genomic_DNA"/>
</dbReference>
<name>A0A9W6CX01_9BACT</name>
<protein>
    <recommendedName>
        <fullName evidence="1">PilZ domain-containing protein</fullName>
    </recommendedName>
</protein>
<reference evidence="2" key="1">
    <citation type="submission" date="2022-12" db="EMBL/GenBank/DDBJ databases">
        <title>Reference genome sequencing for broad-spectrum identification of bacterial and archaeal isolates by mass spectrometry.</title>
        <authorList>
            <person name="Sekiguchi Y."/>
            <person name="Tourlousse D.M."/>
        </authorList>
    </citation>
    <scope>NUCLEOTIDE SEQUENCE</scope>
    <source>
        <strain evidence="2">ASRB1</strain>
    </source>
</reference>
<dbReference type="AlphaFoldDB" id="A0A9W6CX01"/>
<dbReference type="InterPro" id="IPR009875">
    <property type="entry name" value="PilZ_domain"/>
</dbReference>
<feature type="domain" description="PilZ" evidence="1">
    <location>
        <begin position="23"/>
        <end position="111"/>
    </location>
</feature>
<gene>
    <name evidence="2" type="ORF">DAMNIGENAA_15720</name>
</gene>
<dbReference type="Gene3D" id="2.40.10.220">
    <property type="entry name" value="predicted glycosyltransferase like domains"/>
    <property type="match status" value="1"/>
</dbReference>
<dbReference type="RefSeq" id="WP_281793400.1">
    <property type="nucleotide sequence ID" value="NZ_BSDR01000001.1"/>
</dbReference>
<keyword evidence="3" id="KW-1185">Reference proteome</keyword>
<organism evidence="2 3">
    <name type="scientific">Desulforhabdus amnigena</name>
    <dbReference type="NCBI Taxonomy" id="40218"/>
    <lineage>
        <taxon>Bacteria</taxon>
        <taxon>Pseudomonadati</taxon>
        <taxon>Thermodesulfobacteriota</taxon>
        <taxon>Syntrophobacteria</taxon>
        <taxon>Syntrophobacterales</taxon>
        <taxon>Syntrophobacteraceae</taxon>
        <taxon>Desulforhabdus</taxon>
    </lineage>
</organism>
<dbReference type="Pfam" id="PF07238">
    <property type="entry name" value="PilZ"/>
    <property type="match status" value="1"/>
</dbReference>
<accession>A0A9W6CX01</accession>
<comment type="caution">
    <text evidence="2">The sequence shown here is derived from an EMBL/GenBank/DDBJ whole genome shotgun (WGS) entry which is preliminary data.</text>
</comment>
<evidence type="ECO:0000313" key="3">
    <source>
        <dbReference type="Proteomes" id="UP001144372"/>
    </source>
</evidence>
<dbReference type="GO" id="GO:0035438">
    <property type="term" value="F:cyclic-di-GMP binding"/>
    <property type="evidence" value="ECO:0007669"/>
    <property type="project" value="InterPro"/>
</dbReference>